<comment type="similarity">
    <text evidence="1">Belongs to the 4-hydroxybenzoyl-CoA thioesterase family.</text>
</comment>
<evidence type="ECO:0000313" key="4">
    <source>
        <dbReference type="Proteomes" id="UP000516437"/>
    </source>
</evidence>
<dbReference type="InterPro" id="IPR029069">
    <property type="entry name" value="HotDog_dom_sf"/>
</dbReference>
<reference evidence="3 4" key="1">
    <citation type="journal article" date="2019" name="Plant Biotechnol. J.">
        <title>The red bayberry genome and genetic basis of sex determination.</title>
        <authorList>
            <person name="Jia H.M."/>
            <person name="Jia H.J."/>
            <person name="Cai Q.L."/>
            <person name="Wang Y."/>
            <person name="Zhao H.B."/>
            <person name="Yang W.F."/>
            <person name="Wang G.Y."/>
            <person name="Li Y.H."/>
            <person name="Zhan D.L."/>
            <person name="Shen Y.T."/>
            <person name="Niu Q.F."/>
            <person name="Chang L."/>
            <person name="Qiu J."/>
            <person name="Zhao L."/>
            <person name="Xie H.B."/>
            <person name="Fu W.Y."/>
            <person name="Jin J."/>
            <person name="Li X.W."/>
            <person name="Jiao Y."/>
            <person name="Zhou C.C."/>
            <person name="Tu T."/>
            <person name="Chai C.Y."/>
            <person name="Gao J.L."/>
            <person name="Fan L.J."/>
            <person name="van de Weg E."/>
            <person name="Wang J.Y."/>
            <person name="Gao Z.S."/>
        </authorList>
    </citation>
    <scope>NUCLEOTIDE SEQUENCE [LARGE SCALE GENOMIC DNA]</scope>
    <source>
        <tissue evidence="3">Leaves</tissue>
    </source>
</reference>
<dbReference type="PANTHER" id="PTHR31793">
    <property type="entry name" value="4-HYDROXYBENZOYL-COA THIOESTERASE FAMILY MEMBER"/>
    <property type="match status" value="1"/>
</dbReference>
<proteinExistence type="inferred from homology"/>
<dbReference type="EMBL" id="RXIC02000025">
    <property type="protein sequence ID" value="KAB1205537.1"/>
    <property type="molecule type" value="Genomic_DNA"/>
</dbReference>
<dbReference type="OrthoDB" id="588330at2759"/>
<dbReference type="GO" id="GO:0016297">
    <property type="term" value="F:fatty acyl-[ACP] hydrolase activity"/>
    <property type="evidence" value="ECO:0007669"/>
    <property type="project" value="TreeGrafter"/>
</dbReference>
<keyword evidence="2" id="KW-0378">Hydrolase</keyword>
<evidence type="ECO:0000313" key="3">
    <source>
        <dbReference type="EMBL" id="KAB1205537.1"/>
    </source>
</evidence>
<dbReference type="Gene3D" id="3.10.129.10">
    <property type="entry name" value="Hotdog Thioesterase"/>
    <property type="match status" value="1"/>
</dbReference>
<dbReference type="Pfam" id="PF13279">
    <property type="entry name" value="4HBT_2"/>
    <property type="match status" value="1"/>
</dbReference>
<keyword evidence="4" id="KW-1185">Reference proteome</keyword>
<dbReference type="PANTHER" id="PTHR31793:SF27">
    <property type="entry name" value="NOVEL THIOESTERASE SUPERFAMILY DOMAIN AND SAPOSIN A-TYPE DOMAIN CONTAINING PROTEIN (0610012H03RIK)"/>
    <property type="match status" value="1"/>
</dbReference>
<dbReference type="InterPro" id="IPR050563">
    <property type="entry name" value="4-hydroxybenzoyl-CoA_TE"/>
</dbReference>
<dbReference type="GO" id="GO:0009507">
    <property type="term" value="C:chloroplast"/>
    <property type="evidence" value="ECO:0007669"/>
    <property type="project" value="TreeGrafter"/>
</dbReference>
<name>A0A6A1V0Z8_9ROSI</name>
<dbReference type="Proteomes" id="UP000516437">
    <property type="component" value="Chromosome 7"/>
</dbReference>
<dbReference type="CDD" id="cd00586">
    <property type="entry name" value="4HBT"/>
    <property type="match status" value="1"/>
</dbReference>
<dbReference type="AlphaFoldDB" id="A0A6A1V0Z8"/>
<sequence>MSQLHALSLAHPSHVAFPASRLKPTLFDLRPQLGECRLTLPRLPPRVRSLPVVRCCSAPASSDSKASNGMSGFFEVEIQVRDYELDQYGVVNNAIYASYCQHGRHEFLKKFGITPDSAAQTGVGLALVDLSLKFVSALRCGDRCVVKVKISGTSRVRLYIDHLILKLPNQELMVETKATAVWLDKNFRPVRIPADFRSKFDQYLHDEDST</sequence>
<organism evidence="3 4">
    <name type="scientific">Morella rubra</name>
    <name type="common">Chinese bayberry</name>
    <dbReference type="NCBI Taxonomy" id="262757"/>
    <lineage>
        <taxon>Eukaryota</taxon>
        <taxon>Viridiplantae</taxon>
        <taxon>Streptophyta</taxon>
        <taxon>Embryophyta</taxon>
        <taxon>Tracheophyta</taxon>
        <taxon>Spermatophyta</taxon>
        <taxon>Magnoliopsida</taxon>
        <taxon>eudicotyledons</taxon>
        <taxon>Gunneridae</taxon>
        <taxon>Pentapetalae</taxon>
        <taxon>rosids</taxon>
        <taxon>fabids</taxon>
        <taxon>Fagales</taxon>
        <taxon>Myricaceae</taxon>
        <taxon>Morella</taxon>
    </lineage>
</organism>
<dbReference type="SUPFAM" id="SSF54637">
    <property type="entry name" value="Thioesterase/thiol ester dehydrase-isomerase"/>
    <property type="match status" value="1"/>
</dbReference>
<comment type="caution">
    <text evidence="3">The sequence shown here is derived from an EMBL/GenBank/DDBJ whole genome shotgun (WGS) entry which is preliminary data.</text>
</comment>
<evidence type="ECO:0000256" key="2">
    <source>
        <dbReference type="ARBA" id="ARBA00022801"/>
    </source>
</evidence>
<protein>
    <submittedName>
        <fullName evidence="3">Uncharacterized protein</fullName>
    </submittedName>
</protein>
<accession>A0A6A1V0Z8</accession>
<gene>
    <name evidence="3" type="ORF">CJ030_MR7G023677</name>
</gene>
<evidence type="ECO:0000256" key="1">
    <source>
        <dbReference type="ARBA" id="ARBA00005953"/>
    </source>
</evidence>